<dbReference type="RefSeq" id="WP_039845249.1">
    <property type="nucleotide sequence ID" value="NZ_CP006877.1"/>
</dbReference>
<feature type="transmembrane region" description="Helical" evidence="1">
    <location>
        <begin position="20"/>
        <end position="43"/>
    </location>
</feature>
<dbReference type="EMBL" id="CP006877">
    <property type="protein sequence ID" value="AJD41706.1"/>
    <property type="molecule type" value="Genomic_DNA"/>
</dbReference>
<keyword evidence="1" id="KW-1133">Transmembrane helix</keyword>
<keyword evidence="4" id="KW-1185">Reference proteome</keyword>
<accession>A0A0B4X3J5</accession>
<dbReference type="InterPro" id="IPR003593">
    <property type="entry name" value="AAA+_ATPase"/>
</dbReference>
<protein>
    <submittedName>
        <fullName evidence="3">ATP-dependent peptidase M41 family protein</fullName>
    </submittedName>
</protein>
<proteinExistence type="predicted"/>
<organism evidence="3 4">
    <name type="scientific">Rhizobium gallicum bv. gallicum R602sp</name>
    <dbReference type="NCBI Taxonomy" id="1041138"/>
    <lineage>
        <taxon>Bacteria</taxon>
        <taxon>Pseudomonadati</taxon>
        <taxon>Pseudomonadota</taxon>
        <taxon>Alphaproteobacteria</taxon>
        <taxon>Hyphomicrobiales</taxon>
        <taxon>Rhizobiaceae</taxon>
        <taxon>Rhizobium/Agrobacterium group</taxon>
        <taxon>Rhizobium</taxon>
    </lineage>
</organism>
<dbReference type="AlphaFoldDB" id="A0A0B4X3J5"/>
<dbReference type="KEGG" id="rga:RGR602_CH02380"/>
<keyword evidence="1" id="KW-0812">Transmembrane</keyword>
<dbReference type="Gene3D" id="1.10.8.60">
    <property type="match status" value="1"/>
</dbReference>
<dbReference type="GO" id="GO:0005886">
    <property type="term" value="C:plasma membrane"/>
    <property type="evidence" value="ECO:0007669"/>
    <property type="project" value="TreeGrafter"/>
</dbReference>
<dbReference type="GO" id="GO:0006508">
    <property type="term" value="P:proteolysis"/>
    <property type="evidence" value="ECO:0007669"/>
    <property type="project" value="InterPro"/>
</dbReference>
<dbReference type="GO" id="GO:0016887">
    <property type="term" value="F:ATP hydrolysis activity"/>
    <property type="evidence" value="ECO:0007669"/>
    <property type="project" value="InterPro"/>
</dbReference>
<keyword evidence="1" id="KW-0472">Membrane</keyword>
<feature type="domain" description="AAA+ ATPase" evidence="2">
    <location>
        <begin position="237"/>
        <end position="375"/>
    </location>
</feature>
<dbReference type="HOGENOM" id="CLU_000688_20_0_5"/>
<name>A0A0B4X3J5_9HYPH</name>
<dbReference type="GO" id="GO:0030163">
    <property type="term" value="P:protein catabolic process"/>
    <property type="evidence" value="ECO:0007669"/>
    <property type="project" value="TreeGrafter"/>
</dbReference>
<dbReference type="SUPFAM" id="SSF140990">
    <property type="entry name" value="FtsH protease domain-like"/>
    <property type="match status" value="1"/>
</dbReference>
<dbReference type="InterPro" id="IPR037219">
    <property type="entry name" value="Peptidase_M41-like"/>
</dbReference>
<gene>
    <name evidence="3" type="ORF">RGR602_CH02380</name>
</gene>
<dbReference type="GO" id="GO:0005524">
    <property type="term" value="F:ATP binding"/>
    <property type="evidence" value="ECO:0007669"/>
    <property type="project" value="InterPro"/>
</dbReference>
<dbReference type="InterPro" id="IPR000642">
    <property type="entry name" value="Peptidase_M41"/>
</dbReference>
<dbReference type="Proteomes" id="UP000031368">
    <property type="component" value="Chromosome"/>
</dbReference>
<evidence type="ECO:0000259" key="2">
    <source>
        <dbReference type="SMART" id="SM00382"/>
    </source>
</evidence>
<dbReference type="PANTHER" id="PTHR23076">
    <property type="entry name" value="METALLOPROTEASE M41 FTSH"/>
    <property type="match status" value="1"/>
</dbReference>
<sequence length="647" mass="71973">MPTRRSGKRTRVPWKPETQVRNTAVTLPVFIAYCGIAASLRAWNIPNSKFIVTLQARDDFYYPVYAEAAEVFAAGIWQLLEFTSCAYEWKDRSFRDEMLAHRNERAIFIAPPDYNLDDGDRLFSDAVLNLSPRTRRHAEAALRRAGLPPSDRDVELLLSEPWPRLVKAFQERRHPILALERLRSYRPVPAKPVPEVANQPRPTLADMHGYGPALVWGDNLAKDLADYKAGVLPWSDVDTGVLLSGPPGIGKTMFASALANTCRVPIIYGSVSQWQEAGALDNHLKAMRASFAEAMAKAPSILFIDEIDTFGDRTERDRNSGYFRSAMAGFLELLDGFDRRQGVVVVGACNYPDQLDPAVRRAGRLDRHFEITLPDVQSRLSILGFHSGIVLDQSQAEKFGIATGGLSGADIEQLVRDAKRAARRRREALSGNHVIEQLRPLTELTEEYVRALAVHEAGHALVAIEIGHGQVTEVKISRYRIDGKSGELGYVQYGQTDARPKTSADYLNAIAVCLGGIAAELEIFGSFADGSSGSETADLNRATELATMLEGGLGMGHTLVVEGHRPGHLERLRTYNPELRMHVHDVLQREFERARSIIQTRRTALDAIVERLMETNAMKGDEVIDIVQRHKMPRVSLAKLPRRDMGA</sequence>
<dbReference type="GO" id="GO:0004222">
    <property type="term" value="F:metalloendopeptidase activity"/>
    <property type="evidence" value="ECO:0007669"/>
    <property type="project" value="InterPro"/>
</dbReference>
<reference evidence="3 4" key="1">
    <citation type="submission" date="2013-11" db="EMBL/GenBank/DDBJ databases">
        <title>Complete genome sequence of Rhizobium gallicum bv. gallicum R602.</title>
        <authorList>
            <person name="Bustos P."/>
            <person name="Santamaria R.I."/>
            <person name="Lozano L."/>
            <person name="Acosta J.L."/>
            <person name="Ormeno-Orrillo E."/>
            <person name="Rogel M.A."/>
            <person name="Romero D."/>
            <person name="Cevallos M.A."/>
            <person name="Martinez-Romero E."/>
            <person name="Gonzalez V."/>
        </authorList>
    </citation>
    <scope>NUCLEOTIDE SEQUENCE [LARGE SCALE GENOMIC DNA]</scope>
    <source>
        <strain evidence="3 4">R602</strain>
    </source>
</reference>
<dbReference type="InterPro" id="IPR027417">
    <property type="entry name" value="P-loop_NTPase"/>
</dbReference>
<dbReference type="SUPFAM" id="SSF52540">
    <property type="entry name" value="P-loop containing nucleoside triphosphate hydrolases"/>
    <property type="match status" value="1"/>
</dbReference>
<dbReference type="PANTHER" id="PTHR23076:SF97">
    <property type="entry name" value="ATP-DEPENDENT ZINC METALLOPROTEASE YME1L1"/>
    <property type="match status" value="1"/>
</dbReference>
<dbReference type="Pfam" id="PF00004">
    <property type="entry name" value="AAA"/>
    <property type="match status" value="1"/>
</dbReference>
<evidence type="ECO:0000313" key="3">
    <source>
        <dbReference type="EMBL" id="AJD41706.1"/>
    </source>
</evidence>
<dbReference type="Gene3D" id="3.40.50.300">
    <property type="entry name" value="P-loop containing nucleotide triphosphate hydrolases"/>
    <property type="match status" value="1"/>
</dbReference>
<dbReference type="SMART" id="SM00382">
    <property type="entry name" value="AAA"/>
    <property type="match status" value="1"/>
</dbReference>
<evidence type="ECO:0000256" key="1">
    <source>
        <dbReference type="SAM" id="Phobius"/>
    </source>
</evidence>
<dbReference type="Pfam" id="PF01434">
    <property type="entry name" value="Peptidase_M41"/>
    <property type="match status" value="1"/>
</dbReference>
<evidence type="ECO:0000313" key="4">
    <source>
        <dbReference type="Proteomes" id="UP000031368"/>
    </source>
</evidence>
<dbReference type="GO" id="GO:0004176">
    <property type="term" value="F:ATP-dependent peptidase activity"/>
    <property type="evidence" value="ECO:0007669"/>
    <property type="project" value="InterPro"/>
</dbReference>
<dbReference type="InterPro" id="IPR003959">
    <property type="entry name" value="ATPase_AAA_core"/>
</dbReference>
<dbReference type="Gene3D" id="1.20.58.760">
    <property type="entry name" value="Peptidase M41"/>
    <property type="match status" value="1"/>
</dbReference>